<name>A0AA41U5B7_9ACTN</name>
<evidence type="ECO:0008006" key="5">
    <source>
        <dbReference type="Google" id="ProtNLM"/>
    </source>
</evidence>
<dbReference type="InterPro" id="IPR015943">
    <property type="entry name" value="WD40/YVTN_repeat-like_dom_sf"/>
</dbReference>
<gene>
    <name evidence="3" type="ORF">LZ495_42225</name>
</gene>
<protein>
    <recommendedName>
        <fullName evidence="5">WD40 repeat domain-containing protein</fullName>
    </recommendedName>
</protein>
<dbReference type="EMBL" id="JAKFHA010000060">
    <property type="protein sequence ID" value="MCF2533805.1"/>
    <property type="molecule type" value="Genomic_DNA"/>
</dbReference>
<keyword evidence="4" id="KW-1185">Reference proteome</keyword>
<dbReference type="SUPFAM" id="SSF69322">
    <property type="entry name" value="Tricorn protease domain 2"/>
    <property type="match status" value="1"/>
</dbReference>
<dbReference type="PROSITE" id="PS50082">
    <property type="entry name" value="WD_REPEATS_2"/>
    <property type="match status" value="1"/>
</dbReference>
<proteinExistence type="predicted"/>
<evidence type="ECO:0000313" key="3">
    <source>
        <dbReference type="EMBL" id="MCF2533805.1"/>
    </source>
</evidence>
<comment type="caution">
    <text evidence="3">The sequence shown here is derived from an EMBL/GenBank/DDBJ whole genome shotgun (WGS) entry which is preliminary data.</text>
</comment>
<feature type="repeat" description="WD" evidence="1">
    <location>
        <begin position="1"/>
        <end position="33"/>
    </location>
</feature>
<dbReference type="Gene3D" id="2.130.10.10">
    <property type="entry name" value="YVTN repeat-like/Quinoprotein amine dehydrogenase"/>
    <property type="match status" value="1"/>
</dbReference>
<dbReference type="InterPro" id="IPR001680">
    <property type="entry name" value="WD40_rpt"/>
</dbReference>
<accession>A0AA41U5B7</accession>
<evidence type="ECO:0000313" key="4">
    <source>
        <dbReference type="Proteomes" id="UP001165378"/>
    </source>
</evidence>
<organism evidence="3 4">
    <name type="scientific">Yinghuangia soli</name>
    <dbReference type="NCBI Taxonomy" id="2908204"/>
    <lineage>
        <taxon>Bacteria</taxon>
        <taxon>Bacillati</taxon>
        <taxon>Actinomycetota</taxon>
        <taxon>Actinomycetes</taxon>
        <taxon>Kitasatosporales</taxon>
        <taxon>Streptomycetaceae</taxon>
        <taxon>Yinghuangia</taxon>
    </lineage>
</organism>
<sequence length="86" mass="8707">MAAFTNDPDRLVSAAAGGTVRLWSLTGQHQVAEVRIDASLHCAAFDADSGRVLAASALGVTALQVVGRPEPGEGAAEHGRGTTPTP</sequence>
<feature type="region of interest" description="Disordered" evidence="2">
    <location>
        <begin position="67"/>
        <end position="86"/>
    </location>
</feature>
<dbReference type="Proteomes" id="UP001165378">
    <property type="component" value="Unassembled WGS sequence"/>
</dbReference>
<keyword evidence="1" id="KW-0853">WD repeat</keyword>
<reference evidence="3" key="1">
    <citation type="submission" date="2022-01" db="EMBL/GenBank/DDBJ databases">
        <title>Genome-Based Taxonomic Classification of the Phylum Actinobacteria.</title>
        <authorList>
            <person name="Gao Y."/>
        </authorList>
    </citation>
    <scope>NUCLEOTIDE SEQUENCE</scope>
    <source>
        <strain evidence="3">KLBMP 8922</strain>
    </source>
</reference>
<dbReference type="AlphaFoldDB" id="A0AA41U5B7"/>
<evidence type="ECO:0000256" key="2">
    <source>
        <dbReference type="SAM" id="MobiDB-lite"/>
    </source>
</evidence>
<evidence type="ECO:0000256" key="1">
    <source>
        <dbReference type="PROSITE-ProRule" id="PRU00221"/>
    </source>
</evidence>